<dbReference type="PANTHER" id="PTHR19211">
    <property type="entry name" value="ATP-BINDING TRANSPORT PROTEIN-RELATED"/>
    <property type="match status" value="1"/>
</dbReference>
<dbReference type="PROSITE" id="PS50893">
    <property type="entry name" value="ABC_TRANSPORTER_2"/>
    <property type="match status" value="2"/>
</dbReference>
<evidence type="ECO:0000256" key="1">
    <source>
        <dbReference type="ARBA" id="ARBA00004496"/>
    </source>
</evidence>
<dbReference type="GO" id="GO:0005737">
    <property type="term" value="C:cytoplasm"/>
    <property type="evidence" value="ECO:0007669"/>
    <property type="project" value="UniProtKB-SubCell"/>
</dbReference>
<evidence type="ECO:0000256" key="11">
    <source>
        <dbReference type="ARBA" id="ARBA00050030"/>
    </source>
</evidence>
<evidence type="ECO:0000256" key="13">
    <source>
        <dbReference type="PROSITE-ProRule" id="PRU00103"/>
    </source>
</evidence>
<dbReference type="eggNOG" id="KOG0062">
    <property type="taxonomic scope" value="Eukaryota"/>
</dbReference>
<evidence type="ECO:0000256" key="7">
    <source>
        <dbReference type="ARBA" id="ARBA00022768"/>
    </source>
</evidence>
<dbReference type="InterPro" id="IPR047038">
    <property type="entry name" value="eEF3_chromodomain-like_sf"/>
</dbReference>
<feature type="repeat" description="HEAT" evidence="13">
    <location>
        <begin position="167"/>
        <end position="205"/>
    </location>
</feature>
<feature type="domain" description="ABC transporter" evidence="14">
    <location>
        <begin position="418"/>
        <end position="639"/>
    </location>
</feature>
<dbReference type="PROSITE" id="PS00211">
    <property type="entry name" value="ABC_TRANSPORTER_1"/>
    <property type="match status" value="2"/>
</dbReference>
<protein>
    <recommendedName>
        <fullName evidence="11">Elongation factor 3</fullName>
    </recommendedName>
    <alternativeName>
        <fullName evidence="12">Eukaryotic elongation factor 3</fullName>
    </alternativeName>
</protein>
<evidence type="ECO:0000256" key="3">
    <source>
        <dbReference type="ARBA" id="ARBA00011054"/>
    </source>
</evidence>
<dbReference type="EMBL" id="FN649727">
    <property type="protein sequence ID" value="CBJ25582.1"/>
    <property type="molecule type" value="Genomic_DNA"/>
</dbReference>
<reference evidence="15 16" key="1">
    <citation type="journal article" date="2010" name="Nature">
        <title>The Ectocarpus genome and the independent evolution of multicellularity in brown algae.</title>
        <authorList>
            <person name="Cock J.M."/>
            <person name="Sterck L."/>
            <person name="Rouze P."/>
            <person name="Scornet D."/>
            <person name="Allen A.E."/>
            <person name="Amoutzias G."/>
            <person name="Anthouard V."/>
            <person name="Artiguenave F."/>
            <person name="Aury J.M."/>
            <person name="Badger J.H."/>
            <person name="Beszteri B."/>
            <person name="Billiau K."/>
            <person name="Bonnet E."/>
            <person name="Bothwell J.H."/>
            <person name="Bowler C."/>
            <person name="Boyen C."/>
            <person name="Brownlee C."/>
            <person name="Carrano C.J."/>
            <person name="Charrier B."/>
            <person name="Cho G.Y."/>
            <person name="Coelho S.M."/>
            <person name="Collen J."/>
            <person name="Corre E."/>
            <person name="Da Silva C."/>
            <person name="Delage L."/>
            <person name="Delaroque N."/>
            <person name="Dittami S.M."/>
            <person name="Doulbeau S."/>
            <person name="Elias M."/>
            <person name="Farnham G."/>
            <person name="Gachon C.M."/>
            <person name="Gschloessl B."/>
            <person name="Heesch S."/>
            <person name="Jabbari K."/>
            <person name="Jubin C."/>
            <person name="Kawai H."/>
            <person name="Kimura K."/>
            <person name="Kloareg B."/>
            <person name="Kupper F.C."/>
            <person name="Lang D."/>
            <person name="Le Bail A."/>
            <person name="Leblanc C."/>
            <person name="Lerouge P."/>
            <person name="Lohr M."/>
            <person name="Lopez P.J."/>
            <person name="Martens C."/>
            <person name="Maumus F."/>
            <person name="Michel G."/>
            <person name="Miranda-Saavedra D."/>
            <person name="Morales J."/>
            <person name="Moreau H."/>
            <person name="Motomura T."/>
            <person name="Nagasato C."/>
            <person name="Napoli C.A."/>
            <person name="Nelson D.R."/>
            <person name="Nyvall-Collen P."/>
            <person name="Peters A.F."/>
            <person name="Pommier C."/>
            <person name="Potin P."/>
            <person name="Poulain J."/>
            <person name="Quesneville H."/>
            <person name="Read B."/>
            <person name="Rensing S.A."/>
            <person name="Ritter A."/>
            <person name="Rousvoal S."/>
            <person name="Samanta M."/>
            <person name="Samson G."/>
            <person name="Schroeder D.C."/>
            <person name="Segurens B."/>
            <person name="Strittmatter M."/>
            <person name="Tonon T."/>
            <person name="Tregear J.W."/>
            <person name="Valentin K."/>
            <person name="von Dassow P."/>
            <person name="Yamagishi T."/>
            <person name="Van de Peer Y."/>
            <person name="Wincker P."/>
        </authorList>
    </citation>
    <scope>NUCLEOTIDE SEQUENCE [LARGE SCALE GENOMIC DNA]</scope>
    <source>
        <strain evidence="16">Ec32 / CCAP1310/4</strain>
    </source>
</reference>
<dbReference type="GO" id="GO:0016887">
    <property type="term" value="F:ATP hydrolysis activity"/>
    <property type="evidence" value="ECO:0007669"/>
    <property type="project" value="InterPro"/>
</dbReference>
<dbReference type="Gene3D" id="3.40.50.300">
    <property type="entry name" value="P-loop containing nucleotide triphosphate hydrolases"/>
    <property type="match status" value="2"/>
</dbReference>
<keyword evidence="7 15" id="KW-0251">Elongation factor</keyword>
<evidence type="ECO:0000256" key="8">
    <source>
        <dbReference type="ARBA" id="ARBA00022840"/>
    </source>
</evidence>
<dbReference type="InterPro" id="IPR016024">
    <property type="entry name" value="ARM-type_fold"/>
</dbReference>
<dbReference type="OrthoDB" id="2110130at2759"/>
<proteinExistence type="inferred from homology"/>
<evidence type="ECO:0000313" key="15">
    <source>
        <dbReference type="EMBL" id="CBJ25582.1"/>
    </source>
</evidence>
<dbReference type="GO" id="GO:0005524">
    <property type="term" value="F:ATP binding"/>
    <property type="evidence" value="ECO:0007669"/>
    <property type="project" value="UniProtKB-KW"/>
</dbReference>
<evidence type="ECO:0000256" key="6">
    <source>
        <dbReference type="ARBA" id="ARBA00022741"/>
    </source>
</evidence>
<evidence type="ECO:0000259" key="14">
    <source>
        <dbReference type="PROSITE" id="PS50893"/>
    </source>
</evidence>
<evidence type="ECO:0000313" key="16">
    <source>
        <dbReference type="Proteomes" id="UP000002630"/>
    </source>
</evidence>
<dbReference type="eggNOG" id="KOG1242">
    <property type="taxonomic scope" value="Eukaryota"/>
</dbReference>
<gene>
    <name evidence="15" type="ORF">Esi_0003_0273</name>
</gene>
<comment type="pathway">
    <text evidence="2">Protein biosynthesis; polypeptide chain elongation.</text>
</comment>
<dbReference type="GO" id="GO:0003746">
    <property type="term" value="F:translation elongation factor activity"/>
    <property type="evidence" value="ECO:0007669"/>
    <property type="project" value="UniProtKB-KW"/>
</dbReference>
<dbReference type="SUPFAM" id="SSF48371">
    <property type="entry name" value="ARM repeat"/>
    <property type="match status" value="1"/>
</dbReference>
<comment type="similarity">
    <text evidence="3">Belongs to the ABC transporter superfamily. ABCF family. EF3 subfamily.</text>
</comment>
<dbReference type="AlphaFoldDB" id="D7FW62"/>
<comment type="catalytic activity">
    <reaction evidence="10">
        <text>ATP + H2O = ADP + phosphate + H(+)</text>
        <dbReference type="Rhea" id="RHEA:13065"/>
        <dbReference type="ChEBI" id="CHEBI:15377"/>
        <dbReference type="ChEBI" id="CHEBI:15378"/>
        <dbReference type="ChEBI" id="CHEBI:30616"/>
        <dbReference type="ChEBI" id="CHEBI:43474"/>
        <dbReference type="ChEBI" id="CHEBI:456216"/>
    </reaction>
</comment>
<dbReference type="InParanoid" id="D7FW62"/>
<dbReference type="InterPro" id="IPR021133">
    <property type="entry name" value="HEAT_type_2"/>
</dbReference>
<dbReference type="SMART" id="SM01349">
    <property type="entry name" value="TOG"/>
    <property type="match status" value="1"/>
</dbReference>
<dbReference type="OMA" id="VLSEAMW"/>
<dbReference type="SMART" id="SM00382">
    <property type="entry name" value="AAA"/>
    <property type="match status" value="2"/>
</dbReference>
<dbReference type="InterPro" id="IPR034085">
    <property type="entry name" value="TOG"/>
</dbReference>
<dbReference type="Gene3D" id="1.25.10.10">
    <property type="entry name" value="Leucine-rich Repeat Variant"/>
    <property type="match status" value="1"/>
</dbReference>
<evidence type="ECO:0000256" key="10">
    <source>
        <dbReference type="ARBA" id="ARBA00049360"/>
    </source>
</evidence>
<dbReference type="Proteomes" id="UP000002630">
    <property type="component" value="Linkage Group LG02"/>
</dbReference>
<keyword evidence="5" id="KW-0677">Repeat</keyword>
<keyword evidence="9" id="KW-0648">Protein biosynthesis</keyword>
<dbReference type="InterPro" id="IPR011989">
    <property type="entry name" value="ARM-like"/>
</dbReference>
<dbReference type="InterPro" id="IPR050611">
    <property type="entry name" value="ABCF"/>
</dbReference>
<keyword evidence="6" id="KW-0547">Nucleotide-binding</keyword>
<dbReference type="STRING" id="2880.D7FW62"/>
<dbReference type="PROSITE" id="PS50077">
    <property type="entry name" value="HEAT_REPEAT"/>
    <property type="match status" value="1"/>
</dbReference>
<dbReference type="Pfam" id="PF24984">
    <property type="entry name" value="HEAT_EF3_GNC1"/>
    <property type="match status" value="1"/>
</dbReference>
<evidence type="ECO:0000256" key="4">
    <source>
        <dbReference type="ARBA" id="ARBA00022490"/>
    </source>
</evidence>
<dbReference type="CDD" id="cd03221">
    <property type="entry name" value="ABCF_EF-3"/>
    <property type="match status" value="1"/>
</dbReference>
<dbReference type="InterPro" id="IPR003439">
    <property type="entry name" value="ABC_transporter-like_ATP-bd"/>
</dbReference>
<organism evidence="15 16">
    <name type="scientific">Ectocarpus siliculosus</name>
    <name type="common">Brown alga</name>
    <name type="synonym">Conferva siliculosa</name>
    <dbReference type="NCBI Taxonomy" id="2880"/>
    <lineage>
        <taxon>Eukaryota</taxon>
        <taxon>Sar</taxon>
        <taxon>Stramenopiles</taxon>
        <taxon>Ochrophyta</taxon>
        <taxon>PX clade</taxon>
        <taxon>Phaeophyceae</taxon>
        <taxon>Ectocarpales</taxon>
        <taxon>Ectocarpaceae</taxon>
        <taxon>Ectocarpus</taxon>
    </lineage>
</organism>
<evidence type="ECO:0000256" key="9">
    <source>
        <dbReference type="ARBA" id="ARBA00022917"/>
    </source>
</evidence>
<dbReference type="PANTHER" id="PTHR19211:SF5">
    <property type="entry name" value="ELONGATION FACTOR 3A-RELATED"/>
    <property type="match status" value="1"/>
</dbReference>
<comment type="subcellular location">
    <subcellularLocation>
        <location evidence="1">Cytoplasm</location>
    </subcellularLocation>
</comment>
<dbReference type="Gene3D" id="2.40.50.990">
    <property type="match status" value="1"/>
</dbReference>
<evidence type="ECO:0000256" key="12">
    <source>
        <dbReference type="ARBA" id="ARBA00050045"/>
    </source>
</evidence>
<keyword evidence="8" id="KW-0067">ATP-binding</keyword>
<keyword evidence="16" id="KW-1185">Reference proteome</keyword>
<feature type="domain" description="ABC transporter" evidence="14">
    <location>
        <begin position="665"/>
        <end position="992"/>
    </location>
</feature>
<sequence>MASLAQKMDGLKVTDTFYVTDSEGNVAELSVAAAEVNNSGVRSLEPLLEGFKKAVGGSNVEQAEGALNAMTHFIKECPVAEPYMASLLPIVLKAASHKAKNVQKAATITGETFAAKMSPNAVAAVLPDLFACLDVGQNWQTRVLALNIITSFSDHASHQLGYNLPEVVPALTPCIGDTKKQVKTAAVAAMTAACDVIGNRDMEHMTTDIVKAVINPGTVPEIMHNLASVAFVQSVESPALAMVVPLLLRGLRVKETATKRQSSVIIENMSKLVDEPTDAAPFLPLLMPALEKAAGTIANPEARGIADRAYAQLMRLDGLCKISKSKKSDMALVSAAIRTVAPSLAKDDFTDIAVSYVASMCCTLMDLKQTTDEEWAGVGELLALLVKNLPSDATATLKSKCAEMMVAEEAVDDDEDAEELCNCQFTLAYGTKILLHNTKMRLKRGKNYGLLGGNDSGKSTLMRAIANGSVEGFPDPSEVRTVFVEADIQGEQSHLSCVDYVMADEKIQRIGIDRAQVTEVLATVGFTEDGKAKPNHAVSTLSGGWRMKLAMARAMLQKADILLLDEPTNHLDVINVAWVKNYLNSLTNVTAIMVSHDSGLLNDCCSHILSIENLKLVNFKGNLNEFVAVNPTAKSFFELKASKLKFNFPQPGPIEGVKSKGKALMKMAHCDFTYPGNTVPTLFDISVQVSLSSRVACVGENGAGKSTMIKVLTGEVVPQTGDVWRHPNARVAYLAQHAFHHIEDHMNKTPNEYIRWRFANNGEDKESLVKVSMVVTEEEEKLQKTQFEVTWTDEESGVAKKAKKVVAELLGGRRQDKTKEYLYEVRYTVASDAPNYLPRKKLEKQGWGKAIKAIDARIAQTSGLYVRPLSSSNVEKHLADCGLAAEFATHTRMQALSGGQKVKVVLAAAMWNQPHILILDEPTNYLDRESLGALACAIDDFQGGVVIISHNNEFVSTVCPEEWVMDSGRLETKGDAGWMERQDEKISDQAVIKEVTDAAGNVSKVKGPKKKLSKRDHKALAKRIKAKINEGAELESDEDEFATENDLY</sequence>
<evidence type="ECO:0000256" key="2">
    <source>
        <dbReference type="ARBA" id="ARBA00004815"/>
    </source>
</evidence>
<dbReference type="InterPro" id="IPR003593">
    <property type="entry name" value="AAA+_ATPase"/>
</dbReference>
<dbReference type="EMBL" id="FN648486">
    <property type="protein sequence ID" value="CBJ25582.1"/>
    <property type="molecule type" value="Genomic_DNA"/>
</dbReference>
<dbReference type="InterPro" id="IPR017871">
    <property type="entry name" value="ABC_transporter-like_CS"/>
</dbReference>
<name>D7FW62_ECTSI</name>
<dbReference type="Pfam" id="PF24987">
    <property type="entry name" value="HEAT_EF3_N"/>
    <property type="match status" value="1"/>
</dbReference>
<dbReference type="InterPro" id="IPR027417">
    <property type="entry name" value="P-loop_NTPase"/>
</dbReference>
<keyword evidence="4" id="KW-0963">Cytoplasm</keyword>
<dbReference type="FunFam" id="3.40.50.300:FF:000193">
    <property type="entry name" value="Probable Elongation factor 3"/>
    <property type="match status" value="1"/>
</dbReference>
<dbReference type="Pfam" id="PF00005">
    <property type="entry name" value="ABC_tran"/>
    <property type="match status" value="2"/>
</dbReference>
<accession>D7FW62</accession>
<evidence type="ECO:0000256" key="5">
    <source>
        <dbReference type="ARBA" id="ARBA00022737"/>
    </source>
</evidence>
<dbReference type="SUPFAM" id="SSF52540">
    <property type="entry name" value="P-loop containing nucleoside triphosphate hydrolases"/>
    <property type="match status" value="2"/>
</dbReference>